<comment type="caution">
    <text evidence="2">The sequence shown here is derived from an EMBL/GenBank/DDBJ whole genome shotgun (WGS) entry which is preliminary data.</text>
</comment>
<reference evidence="2 3" key="1">
    <citation type="submission" date="2024-04" db="EMBL/GenBank/DDBJ databases">
        <authorList>
            <consortium name="Genoscope - CEA"/>
            <person name="William W."/>
        </authorList>
    </citation>
    <scope>NUCLEOTIDE SEQUENCE [LARGE SCALE GENOMIC DNA]</scope>
</reference>
<sequence length="366" mass="40043">MFSEISEALTKLEFEFGGDLQALGASEEGDVTNVEFEGEVPIRRIDRSLKTRRLRREVFKQGGPLSAKTNFKPTSGVKNTRGSPPVDLRKLIQIIRQMSRPSTFQIIHNSTGVRAMAGSETEKPSGESGEHRKAKGGNTMNLKRPAGFGVGSYESPSSHPDLLSKTHGKSWPKSTGQYEAPSVNGKPQYRLRYQKNVHSNAFKEGGDKSKNDFRTGKRSNHTSDINATSVHNPEGPESDRSGGPSSTRKNDSWSSRPKDARAFHEPKTRADNKAKIDRLQYVTVKAVAEIKPFPAKHKLKASLKLGGKYGPRQNSDKGTGQNSFPDRPPPAGEPPKVKKIENPSSATTAWGGRKGGLGRVDFIGDQ</sequence>
<feature type="compositionally biased region" description="Basic and acidic residues" evidence="1">
    <location>
        <begin position="248"/>
        <end position="278"/>
    </location>
</feature>
<proteinExistence type="predicted"/>
<feature type="non-terminal residue" evidence="2">
    <location>
        <position position="366"/>
    </location>
</feature>
<dbReference type="Proteomes" id="UP001497497">
    <property type="component" value="Unassembled WGS sequence"/>
</dbReference>
<evidence type="ECO:0000256" key="1">
    <source>
        <dbReference type="SAM" id="MobiDB-lite"/>
    </source>
</evidence>
<feature type="compositionally biased region" description="Basic and acidic residues" evidence="1">
    <location>
        <begin position="120"/>
        <end position="131"/>
    </location>
</feature>
<accession>A0AAV2I1X9</accession>
<feature type="region of interest" description="Disordered" evidence="1">
    <location>
        <begin position="64"/>
        <end position="84"/>
    </location>
</feature>
<feature type="compositionally biased region" description="Polar residues" evidence="1">
    <location>
        <begin position="67"/>
        <end position="82"/>
    </location>
</feature>
<evidence type="ECO:0000313" key="2">
    <source>
        <dbReference type="EMBL" id="CAL1540588.1"/>
    </source>
</evidence>
<gene>
    <name evidence="2" type="ORF">GSLYS_00014237001</name>
</gene>
<feature type="compositionally biased region" description="Basic and acidic residues" evidence="1">
    <location>
        <begin position="204"/>
        <end position="215"/>
    </location>
</feature>
<dbReference type="AlphaFoldDB" id="A0AAV2I1X9"/>
<feature type="region of interest" description="Disordered" evidence="1">
    <location>
        <begin position="114"/>
        <end position="366"/>
    </location>
</feature>
<keyword evidence="3" id="KW-1185">Reference proteome</keyword>
<name>A0AAV2I1X9_LYMST</name>
<feature type="compositionally biased region" description="Polar residues" evidence="1">
    <location>
        <begin position="222"/>
        <end position="231"/>
    </location>
</feature>
<protein>
    <submittedName>
        <fullName evidence="2">Uncharacterized protein</fullName>
    </submittedName>
</protein>
<organism evidence="2 3">
    <name type="scientific">Lymnaea stagnalis</name>
    <name type="common">Great pond snail</name>
    <name type="synonym">Helix stagnalis</name>
    <dbReference type="NCBI Taxonomy" id="6523"/>
    <lineage>
        <taxon>Eukaryota</taxon>
        <taxon>Metazoa</taxon>
        <taxon>Spiralia</taxon>
        <taxon>Lophotrochozoa</taxon>
        <taxon>Mollusca</taxon>
        <taxon>Gastropoda</taxon>
        <taxon>Heterobranchia</taxon>
        <taxon>Euthyneura</taxon>
        <taxon>Panpulmonata</taxon>
        <taxon>Hygrophila</taxon>
        <taxon>Lymnaeoidea</taxon>
        <taxon>Lymnaeidae</taxon>
        <taxon>Lymnaea</taxon>
    </lineage>
</organism>
<feature type="compositionally biased region" description="Polar residues" evidence="1">
    <location>
        <begin position="312"/>
        <end position="324"/>
    </location>
</feature>
<evidence type="ECO:0000313" key="3">
    <source>
        <dbReference type="Proteomes" id="UP001497497"/>
    </source>
</evidence>
<dbReference type="EMBL" id="CAXITT010000389">
    <property type="protein sequence ID" value="CAL1540588.1"/>
    <property type="molecule type" value="Genomic_DNA"/>
</dbReference>